<organism evidence="1 2">
    <name type="scientific">Hymenolepis diminuta</name>
    <name type="common">Rat tapeworm</name>
    <dbReference type="NCBI Taxonomy" id="6216"/>
    <lineage>
        <taxon>Eukaryota</taxon>
        <taxon>Metazoa</taxon>
        <taxon>Spiralia</taxon>
        <taxon>Lophotrochozoa</taxon>
        <taxon>Platyhelminthes</taxon>
        <taxon>Cestoda</taxon>
        <taxon>Eucestoda</taxon>
        <taxon>Cyclophyllidea</taxon>
        <taxon>Hymenolepididae</taxon>
        <taxon>Hymenolepis</taxon>
    </lineage>
</organism>
<keyword evidence="2" id="KW-1185">Reference proteome</keyword>
<dbReference type="Proteomes" id="UP000321570">
    <property type="component" value="Unassembled WGS sequence"/>
</dbReference>
<sequence length="87" mass="10223">FYGERRYHRDGPIKDVGARVATKIPLLRIFYEQFNLNSERALTQTWQSYSTLTQVLCDSTYQCDAKLHTRRRRSSRSATLQIKISIP</sequence>
<reference evidence="1 2" key="1">
    <citation type="submission" date="2019-07" db="EMBL/GenBank/DDBJ databases">
        <authorList>
            <person name="Jastrzebski P J."/>
            <person name="Paukszto L."/>
            <person name="Jastrzebski P J."/>
        </authorList>
    </citation>
    <scope>NUCLEOTIDE SEQUENCE [LARGE SCALE GENOMIC DNA]</scope>
    <source>
        <strain evidence="1 2">WMS-il1</strain>
    </source>
</reference>
<protein>
    <submittedName>
        <fullName evidence="1">Uncharacterized protein</fullName>
    </submittedName>
</protein>
<evidence type="ECO:0000313" key="1">
    <source>
        <dbReference type="EMBL" id="VUZ40961.1"/>
    </source>
</evidence>
<dbReference type="AlphaFoldDB" id="A0A564Y130"/>
<accession>A0A564Y130</accession>
<gene>
    <name evidence="1" type="ORF">WMSIL1_LOCUS1941</name>
</gene>
<feature type="non-terminal residue" evidence="1">
    <location>
        <position position="1"/>
    </location>
</feature>
<dbReference type="EMBL" id="CABIJS010000044">
    <property type="protein sequence ID" value="VUZ40961.1"/>
    <property type="molecule type" value="Genomic_DNA"/>
</dbReference>
<name>A0A564Y130_HYMDI</name>
<proteinExistence type="predicted"/>
<evidence type="ECO:0000313" key="2">
    <source>
        <dbReference type="Proteomes" id="UP000321570"/>
    </source>
</evidence>